<comment type="catalytic activity">
    <reaction evidence="8">
        <text>(6S)-5-methyl-5,6,7,8-tetrahydrofolate + NAD(+) = (6R)-5,10-methylene-5,6,7,8-tetrahydrofolate + NADH + H(+)</text>
        <dbReference type="Rhea" id="RHEA:19821"/>
        <dbReference type="ChEBI" id="CHEBI:15378"/>
        <dbReference type="ChEBI" id="CHEBI:15636"/>
        <dbReference type="ChEBI" id="CHEBI:18608"/>
        <dbReference type="ChEBI" id="CHEBI:57540"/>
        <dbReference type="ChEBI" id="CHEBI:57945"/>
        <dbReference type="EC" id="1.5.1.54"/>
    </reaction>
    <physiologicalReaction direction="right-to-left" evidence="8">
        <dbReference type="Rhea" id="RHEA:19823"/>
    </physiologicalReaction>
</comment>
<dbReference type="SUPFAM" id="SSF51730">
    <property type="entry name" value="FAD-linked oxidoreductase"/>
    <property type="match status" value="1"/>
</dbReference>
<dbReference type="InterPro" id="IPR029041">
    <property type="entry name" value="FAD-linked_oxidoreductase-like"/>
</dbReference>
<organism evidence="10 11">
    <name type="scientific">Adhaeribacter terrigena</name>
    <dbReference type="NCBI Taxonomy" id="2793070"/>
    <lineage>
        <taxon>Bacteria</taxon>
        <taxon>Pseudomonadati</taxon>
        <taxon>Bacteroidota</taxon>
        <taxon>Cytophagia</taxon>
        <taxon>Cytophagales</taxon>
        <taxon>Hymenobacteraceae</taxon>
        <taxon>Adhaeribacter</taxon>
    </lineage>
</organism>
<comment type="pathway">
    <text evidence="2 9">One-carbon metabolism; tetrahydrofolate interconversion.</text>
</comment>
<dbReference type="RefSeq" id="WP_200506625.1">
    <property type="nucleotide sequence ID" value="NZ_JAEHFX010000006.1"/>
</dbReference>
<keyword evidence="6 9" id="KW-0560">Oxidoreductase</keyword>
<evidence type="ECO:0000256" key="6">
    <source>
        <dbReference type="ARBA" id="ARBA00023002"/>
    </source>
</evidence>
<evidence type="ECO:0000256" key="2">
    <source>
        <dbReference type="ARBA" id="ARBA00004777"/>
    </source>
</evidence>
<dbReference type="Gene3D" id="3.20.20.220">
    <property type="match status" value="1"/>
</dbReference>
<evidence type="ECO:0000256" key="1">
    <source>
        <dbReference type="ARBA" id="ARBA00001974"/>
    </source>
</evidence>
<keyword evidence="11" id="KW-1185">Reference proteome</keyword>
<dbReference type="EMBL" id="JAEHFX010000006">
    <property type="protein sequence ID" value="MBK0403862.1"/>
    <property type="molecule type" value="Genomic_DNA"/>
</dbReference>
<dbReference type="InterPro" id="IPR003171">
    <property type="entry name" value="Mehydrof_redctse-like"/>
</dbReference>
<comment type="caution">
    <text evidence="10">The sequence shown here is derived from an EMBL/GenBank/DDBJ whole genome shotgun (WGS) entry which is preliminary data.</text>
</comment>
<reference evidence="10 11" key="1">
    <citation type="submission" date="2020-12" db="EMBL/GenBank/DDBJ databases">
        <title>Bacterial novel species Adhaeribacter sp. BT258 isolated from soil.</title>
        <authorList>
            <person name="Jung H.-Y."/>
        </authorList>
    </citation>
    <scope>NUCLEOTIDE SEQUENCE [LARGE SCALE GENOMIC DNA]</scope>
    <source>
        <strain evidence="10 11">BT258</strain>
    </source>
</reference>
<comment type="pathway">
    <text evidence="7">Amino-acid biosynthesis; L-methionine biosynthesis via de novo pathway.</text>
</comment>
<evidence type="ECO:0000256" key="4">
    <source>
        <dbReference type="ARBA" id="ARBA00022630"/>
    </source>
</evidence>
<dbReference type="Pfam" id="PF02219">
    <property type="entry name" value="MTHFR"/>
    <property type="match status" value="1"/>
</dbReference>
<evidence type="ECO:0000256" key="3">
    <source>
        <dbReference type="ARBA" id="ARBA00006743"/>
    </source>
</evidence>
<proteinExistence type="inferred from homology"/>
<keyword evidence="5 9" id="KW-0274">FAD</keyword>
<sequence length="306" mass="34395">MHITELLKQTTGRQFSLEILPKPGMSTEENLLLYQKIFARKPLFVDVPYHAARSNSGFSGEKDSVLKARPKTKSLAETLIGRYALMPQPHILCTGFTPEETETVLLQLHQTGVRNLLLLRGDISGDKAPKPRQHAFAYQLVEQVKKLNNGINFRNEKSAFKTDFCIGVGGYPEPAENFELSVQYLKQKVAAGADFIITQFFFDNSRFFAFEKACRNAGISVPIFPGISPLVSLNLLQKLPAFFKVSVPAALQRQINNCTGKAELEETGIHWAVEQASELYEKEFKCVHFFALSPPRILEQVLSKLF</sequence>
<dbReference type="PANTHER" id="PTHR45754:SF3">
    <property type="entry name" value="METHYLENETETRAHYDROFOLATE REDUCTASE (NADPH)"/>
    <property type="match status" value="1"/>
</dbReference>
<dbReference type="Proteomes" id="UP000644147">
    <property type="component" value="Unassembled WGS sequence"/>
</dbReference>
<keyword evidence="4 9" id="KW-0285">Flavoprotein</keyword>
<evidence type="ECO:0000256" key="9">
    <source>
        <dbReference type="RuleBase" id="RU003862"/>
    </source>
</evidence>
<comment type="similarity">
    <text evidence="3 9">Belongs to the methylenetetrahydrofolate reductase family.</text>
</comment>
<name>A0ABS1C3C8_9BACT</name>
<evidence type="ECO:0000313" key="10">
    <source>
        <dbReference type="EMBL" id="MBK0403862.1"/>
    </source>
</evidence>
<protein>
    <recommendedName>
        <fullName evidence="9">Methylenetetrahydrofolate reductase</fullName>
    </recommendedName>
</protein>
<evidence type="ECO:0000256" key="8">
    <source>
        <dbReference type="ARBA" id="ARBA00048628"/>
    </source>
</evidence>
<evidence type="ECO:0000256" key="7">
    <source>
        <dbReference type="ARBA" id="ARBA00034478"/>
    </source>
</evidence>
<evidence type="ECO:0000313" key="11">
    <source>
        <dbReference type="Proteomes" id="UP000644147"/>
    </source>
</evidence>
<evidence type="ECO:0000256" key="5">
    <source>
        <dbReference type="ARBA" id="ARBA00022827"/>
    </source>
</evidence>
<dbReference type="CDD" id="cd00537">
    <property type="entry name" value="MTHFR"/>
    <property type="match status" value="1"/>
</dbReference>
<accession>A0ABS1C3C8</accession>
<gene>
    <name evidence="10" type="ORF">I5M27_12755</name>
</gene>
<dbReference type="PANTHER" id="PTHR45754">
    <property type="entry name" value="METHYLENETETRAHYDROFOLATE REDUCTASE"/>
    <property type="match status" value="1"/>
</dbReference>
<comment type="cofactor">
    <cofactor evidence="1 9">
        <name>FAD</name>
        <dbReference type="ChEBI" id="CHEBI:57692"/>
    </cofactor>
</comment>